<comment type="caution">
    <text evidence="4">The sequence shown here is derived from an EMBL/GenBank/DDBJ whole genome shotgun (WGS) entry which is preliminary data.</text>
</comment>
<evidence type="ECO:0000313" key="3">
    <source>
        <dbReference type="EMBL" id="GAA3367277.1"/>
    </source>
</evidence>
<evidence type="ECO:0000259" key="2">
    <source>
        <dbReference type="Pfam" id="PF04675"/>
    </source>
</evidence>
<gene>
    <name evidence="3" type="ORF">GCM10020367_00870</name>
    <name evidence="4" type="ORF">GCM10020367_67970</name>
</gene>
<feature type="domain" description="DNA ligase ATP-dependent N-terminal" evidence="2">
    <location>
        <begin position="36"/>
        <end position="101"/>
    </location>
</feature>
<reference evidence="4" key="1">
    <citation type="journal article" date="2014" name="Int. J. Syst. Evol. Microbiol.">
        <title>Complete genome of a new Firmicutes species belonging to the dominant human colonic microbiota ('Ruminococcus bicirculans') reveals two chromosomes and a selective capacity to utilize plant glucans.</title>
        <authorList>
            <consortium name="NISC Comparative Sequencing Program"/>
            <person name="Wegmann U."/>
            <person name="Louis P."/>
            <person name="Goesmann A."/>
            <person name="Henrissat B."/>
            <person name="Duncan S.H."/>
            <person name="Flint H.J."/>
        </authorList>
    </citation>
    <scope>NUCLEOTIDE SEQUENCE</scope>
    <source>
        <strain evidence="4">JCM 9651</strain>
    </source>
</reference>
<dbReference type="Pfam" id="PF04675">
    <property type="entry name" value="DNA_ligase_A_N"/>
    <property type="match status" value="1"/>
</dbReference>
<protein>
    <recommendedName>
        <fullName evidence="2">DNA ligase ATP-dependent N-terminal domain-containing protein</fullName>
    </recommendedName>
</protein>
<evidence type="ECO:0000313" key="4">
    <source>
        <dbReference type="EMBL" id="GAA3380420.1"/>
    </source>
</evidence>
<proteinExistence type="predicted"/>
<dbReference type="EMBL" id="BAAAYL010000001">
    <property type="protein sequence ID" value="GAA3380420.1"/>
    <property type="molecule type" value="Genomic_DNA"/>
</dbReference>
<evidence type="ECO:0000256" key="1">
    <source>
        <dbReference type="ARBA" id="ARBA00022598"/>
    </source>
</evidence>
<sequence length="172" mass="17765">MRTSPWSISYLAGRLPQGRLGVGWSVLGEPVAPAGRPALTVTDVDAALSALAGVGGAGAQAERRRRVRALSGAATAGEQEFLLRLLSGEVRQGALDAIALEGVAAASGVPADELRRAVMLDGSLPRVVRVRPELVVEIAYNGLQRSPRYPARCDTALRPRGAAPPGQGRAGG</sequence>
<dbReference type="InterPro" id="IPR036599">
    <property type="entry name" value="DNA_ligase_N_sf"/>
</dbReference>
<evidence type="ECO:0000313" key="5">
    <source>
        <dbReference type="Proteomes" id="UP001499990"/>
    </source>
</evidence>
<reference evidence="4" key="3">
    <citation type="submission" date="2023-12" db="EMBL/GenBank/DDBJ databases">
        <authorList>
            <person name="Sun Q."/>
            <person name="Inoue M."/>
        </authorList>
    </citation>
    <scope>NUCLEOTIDE SEQUENCE</scope>
    <source>
        <strain evidence="4">JCM 9651</strain>
    </source>
</reference>
<dbReference type="EMBL" id="BAAAYL010000001">
    <property type="protein sequence ID" value="GAA3367277.1"/>
    <property type="molecule type" value="Genomic_DNA"/>
</dbReference>
<accession>A0ABP6SNV2</accession>
<name>A0ABP6SNV2_9ACTN</name>
<dbReference type="Proteomes" id="UP001499990">
    <property type="component" value="Unassembled WGS sequence"/>
</dbReference>
<keyword evidence="1" id="KW-0436">Ligase</keyword>
<dbReference type="InterPro" id="IPR012308">
    <property type="entry name" value="DNA_ligase_ATP-dep_N"/>
</dbReference>
<reference evidence="5" key="2">
    <citation type="journal article" date="2019" name="Int. J. Syst. Evol. Microbiol.">
        <title>The Global Catalogue of Microorganisms (GCM) 10K type strain sequencing project: providing services to taxonomists for standard genome sequencing and annotation.</title>
        <authorList>
            <consortium name="The Broad Institute Genomics Platform"/>
            <consortium name="The Broad Institute Genome Sequencing Center for Infectious Disease"/>
            <person name="Wu L."/>
            <person name="Ma J."/>
        </authorList>
    </citation>
    <scope>NUCLEOTIDE SEQUENCE [LARGE SCALE GENOMIC DNA]</scope>
    <source>
        <strain evidence="5">JCM 9651</strain>
    </source>
</reference>
<organism evidence="4 5">
    <name type="scientific">Streptomyces sannanensis</name>
    <dbReference type="NCBI Taxonomy" id="285536"/>
    <lineage>
        <taxon>Bacteria</taxon>
        <taxon>Bacillati</taxon>
        <taxon>Actinomycetota</taxon>
        <taxon>Actinomycetes</taxon>
        <taxon>Kitasatosporales</taxon>
        <taxon>Streptomycetaceae</taxon>
        <taxon>Streptomyces</taxon>
    </lineage>
</organism>
<keyword evidence="5" id="KW-1185">Reference proteome</keyword>
<dbReference type="SUPFAM" id="SSF117018">
    <property type="entry name" value="ATP-dependent DNA ligase DNA-binding domain"/>
    <property type="match status" value="1"/>
</dbReference>
<dbReference type="Gene3D" id="1.10.3260.10">
    <property type="entry name" value="DNA ligase, ATP-dependent, N-terminal domain"/>
    <property type="match status" value="1"/>
</dbReference>